<feature type="compositionally biased region" description="Low complexity" evidence="1">
    <location>
        <begin position="605"/>
        <end position="614"/>
    </location>
</feature>
<reference evidence="2" key="2">
    <citation type="submission" date="2023-06" db="EMBL/GenBank/DDBJ databases">
        <authorList>
            <person name="Kobayashi Y."/>
            <person name="Kayamori A."/>
            <person name="Aoki K."/>
            <person name="Shiwa Y."/>
            <person name="Fujita N."/>
            <person name="Sugita T."/>
            <person name="Iwasaki W."/>
            <person name="Tanaka N."/>
            <person name="Takashima M."/>
        </authorList>
    </citation>
    <scope>NUCLEOTIDE SEQUENCE</scope>
    <source>
        <strain evidence="2">HIS016</strain>
    </source>
</reference>
<keyword evidence="3" id="KW-1185">Reference proteome</keyword>
<accession>A0AAD3YCG0</accession>
<comment type="caution">
    <text evidence="2">The sequence shown here is derived from an EMBL/GenBank/DDBJ whole genome shotgun (WGS) entry which is preliminary data.</text>
</comment>
<evidence type="ECO:0000313" key="2">
    <source>
        <dbReference type="EMBL" id="GMK58070.1"/>
    </source>
</evidence>
<evidence type="ECO:0000313" key="3">
    <source>
        <dbReference type="Proteomes" id="UP001222932"/>
    </source>
</evidence>
<name>A0AAD3YCG0_9TREE</name>
<sequence>MSLRPRSRSSPPTLPSAPADDRGPPRLSYSAHPAVVHKIARFACARTKLALRATCRTLRLRLDPEIFEHAVLTADERLRSAEGYLPAAPLYHAESAFCLSYIRVLDLHAPPGPGFARAKAELCGLEMVRGASFLSHGPDLSAAPFECRVATMVDRVHLCGPPPAPILAGRAHKHVFNVQFDPTAEHIPHASLSFQPSTAHLVFIFAPHCTSGQRVARAHNPLCSVLGRILTPVWRCTNSRSVTFVGLAELDRRSLGLPTGSSSLEVEEAVRAALGTVAFQEPIMHSADLSNFLATVRFFSRAAYRAAVGERAYALETGIESTKPALDHTSYPHILERVVALAPWQSMLRLRQISRGLKARADAAFFHHITVLPGSLPYLLFVRGAGGRLPATTTWDARHDCLVPRPLRPLFAHTRVLDIPFELDESIATLVADLLPNLRVVRSLSPKHTQLMSTVTEVHYRPLAFFRENVVRFPNASGSGSRLVVAHLYDAARPTASVLPSVSSARGQPGEVVLLFMPFVFPSSAPARPLHHFLDDVDAYIVAAVCRRRMGREAARLTLVGVGEMVAAASASASANAAGTTCSETGANSHDEAEALSLGPHSTHGPHALHSPHGPHSPHAPHSPYAPHARQAQVLLDADLADGRAATALLQRAFAARGAEWRVPSLGAVSDNLRFVSRAAYENTDTAWETEAPALAALYAAGWTQ</sequence>
<dbReference type="Proteomes" id="UP001222932">
    <property type="component" value="Unassembled WGS sequence"/>
</dbReference>
<evidence type="ECO:0008006" key="4">
    <source>
        <dbReference type="Google" id="ProtNLM"/>
    </source>
</evidence>
<gene>
    <name evidence="2" type="ORF">CspeluHIS016_0501020</name>
</gene>
<organism evidence="2 3">
    <name type="scientific">Cutaneotrichosporon spelunceum</name>
    <dbReference type="NCBI Taxonomy" id="1672016"/>
    <lineage>
        <taxon>Eukaryota</taxon>
        <taxon>Fungi</taxon>
        <taxon>Dikarya</taxon>
        <taxon>Basidiomycota</taxon>
        <taxon>Agaricomycotina</taxon>
        <taxon>Tremellomycetes</taxon>
        <taxon>Trichosporonales</taxon>
        <taxon>Trichosporonaceae</taxon>
        <taxon>Cutaneotrichosporon</taxon>
    </lineage>
</organism>
<proteinExistence type="predicted"/>
<feature type="region of interest" description="Disordered" evidence="1">
    <location>
        <begin position="596"/>
        <end position="625"/>
    </location>
</feature>
<reference evidence="2" key="1">
    <citation type="journal article" date="2023" name="BMC Genomics">
        <title>Chromosome-level genome assemblies of Cutaneotrichosporon spp. (Trichosporonales, Basidiomycota) reveal imbalanced evolution between nucleotide sequences and chromosome synteny.</title>
        <authorList>
            <person name="Kobayashi Y."/>
            <person name="Kayamori A."/>
            <person name="Aoki K."/>
            <person name="Shiwa Y."/>
            <person name="Matsutani M."/>
            <person name="Fujita N."/>
            <person name="Sugita T."/>
            <person name="Iwasaki W."/>
            <person name="Tanaka N."/>
            <person name="Takashima M."/>
        </authorList>
    </citation>
    <scope>NUCLEOTIDE SEQUENCE</scope>
    <source>
        <strain evidence="2">HIS016</strain>
    </source>
</reference>
<feature type="region of interest" description="Disordered" evidence="1">
    <location>
        <begin position="1"/>
        <end position="27"/>
    </location>
</feature>
<feature type="compositionally biased region" description="Low complexity" evidence="1">
    <location>
        <begin position="1"/>
        <end position="11"/>
    </location>
</feature>
<protein>
    <recommendedName>
        <fullName evidence="4">F-box domain-containing protein</fullName>
    </recommendedName>
</protein>
<evidence type="ECO:0000256" key="1">
    <source>
        <dbReference type="SAM" id="MobiDB-lite"/>
    </source>
</evidence>
<dbReference type="AlphaFoldDB" id="A0AAD3YCG0"/>
<dbReference type="EMBL" id="BTCM01000005">
    <property type="protein sequence ID" value="GMK58070.1"/>
    <property type="molecule type" value="Genomic_DNA"/>
</dbReference>